<dbReference type="InterPro" id="IPR002736">
    <property type="entry name" value="CitG"/>
</dbReference>
<evidence type="ECO:0000256" key="5">
    <source>
        <dbReference type="ARBA" id="ARBA00022840"/>
    </source>
</evidence>
<dbReference type="PANTHER" id="PTHR30201:SF2">
    <property type="entry name" value="2-(5''-TRIPHOSPHORIBOSYL)-3'-DEPHOSPHOCOENZYME-A SYNTHASE"/>
    <property type="match status" value="1"/>
</dbReference>
<keyword evidence="4" id="KW-0547">Nucleotide-binding</keyword>
<gene>
    <name evidence="6" type="primary">citG</name>
    <name evidence="6" type="ORF">SCNRRL3882_4129</name>
</gene>
<comment type="catalytic activity">
    <reaction evidence="1">
        <text>3'-dephospho-CoA + ATP = 2'-(5''-triphospho-alpha-D-ribosyl)-3'-dephospho-CoA + adenine</text>
        <dbReference type="Rhea" id="RHEA:15117"/>
        <dbReference type="ChEBI" id="CHEBI:16708"/>
        <dbReference type="ChEBI" id="CHEBI:30616"/>
        <dbReference type="ChEBI" id="CHEBI:57328"/>
        <dbReference type="ChEBI" id="CHEBI:61378"/>
        <dbReference type="EC" id="2.4.2.52"/>
    </reaction>
</comment>
<keyword evidence="3 6" id="KW-0808">Transferase</keyword>
<evidence type="ECO:0000313" key="7">
    <source>
        <dbReference type="Proteomes" id="UP000235464"/>
    </source>
</evidence>
<protein>
    <recommendedName>
        <fullName evidence="2">triphosphoribosyl-dephospho-CoA synthase</fullName>
        <ecNumber evidence="2">2.4.2.52</ecNumber>
    </recommendedName>
</protein>
<evidence type="ECO:0000256" key="4">
    <source>
        <dbReference type="ARBA" id="ARBA00022741"/>
    </source>
</evidence>
<keyword evidence="7" id="KW-1185">Reference proteome</keyword>
<dbReference type="GO" id="GO:0016757">
    <property type="term" value="F:glycosyltransferase activity"/>
    <property type="evidence" value="ECO:0007669"/>
    <property type="project" value="UniProtKB-KW"/>
</dbReference>
<reference evidence="7" key="1">
    <citation type="submission" date="2017-11" db="EMBL/GenBank/DDBJ databases">
        <authorList>
            <person name="Wibberg D."/>
        </authorList>
    </citation>
    <scope>NUCLEOTIDE SEQUENCE [LARGE SCALE GENOMIC DNA]</scope>
</reference>
<sequence>MNGPEDEALAHAAVDALIGQLALAPKPGLPDPRDLTARATRRDHRALRWSARALLPGLTAMAAAARRTGEPSARLRAELGAIGRSTEHTVGLAGGGHRGALWTLGLLVAAAALQPGTAPAETTTLARHIAAHPDRHAPRRPSRGSTVSARYGAAGARGEARAGFPHVRRALNTLTTARTQGAAEPQARLDALLTVMSTLQDTELLYRAGPMGLRHVQAAARGVLEAGGTATGPGALALRALDTDLVSRAWSPRGSAPLLAGALFLDALGARDSVDVRLRRGARPDPTHPHPKLSP</sequence>
<dbReference type="OrthoDB" id="114886at2"/>
<dbReference type="GO" id="GO:0051191">
    <property type="term" value="P:prosthetic group biosynthetic process"/>
    <property type="evidence" value="ECO:0007669"/>
    <property type="project" value="TreeGrafter"/>
</dbReference>
<name>A0A2N9BBH0_STRCX</name>
<dbReference type="EC" id="2.4.2.52" evidence="2"/>
<evidence type="ECO:0000256" key="3">
    <source>
        <dbReference type="ARBA" id="ARBA00022679"/>
    </source>
</evidence>
<accession>A0A2N9BBH0</accession>
<dbReference type="Proteomes" id="UP000235464">
    <property type="component" value="Chromosome I"/>
</dbReference>
<dbReference type="AlphaFoldDB" id="A0A2N9BBH0"/>
<dbReference type="Gene3D" id="1.10.4200.10">
    <property type="entry name" value="Triphosphoribosyl-dephospho-CoA protein"/>
    <property type="match status" value="1"/>
</dbReference>
<dbReference type="EMBL" id="LT963352">
    <property type="protein sequence ID" value="SOR80674.1"/>
    <property type="molecule type" value="Genomic_DNA"/>
</dbReference>
<evidence type="ECO:0000256" key="1">
    <source>
        <dbReference type="ARBA" id="ARBA00001210"/>
    </source>
</evidence>
<keyword evidence="6" id="KW-0328">Glycosyltransferase</keyword>
<dbReference type="Pfam" id="PF01874">
    <property type="entry name" value="CitG"/>
    <property type="match status" value="1"/>
</dbReference>
<dbReference type="RefSeq" id="WP_010032900.1">
    <property type="nucleotide sequence ID" value="NZ_LT962942.1"/>
</dbReference>
<evidence type="ECO:0000256" key="2">
    <source>
        <dbReference type="ARBA" id="ARBA00012074"/>
    </source>
</evidence>
<dbReference type="PANTHER" id="PTHR30201">
    <property type="entry name" value="TRIPHOSPHORIBOSYL-DEPHOSPHO-COA SYNTHASE"/>
    <property type="match status" value="1"/>
</dbReference>
<evidence type="ECO:0000313" key="6">
    <source>
        <dbReference type="EMBL" id="SOR80674.1"/>
    </source>
</evidence>
<organism evidence="6 7">
    <name type="scientific">Streptomyces chartreusis NRRL 3882</name>
    <dbReference type="NCBI Taxonomy" id="1079985"/>
    <lineage>
        <taxon>Bacteria</taxon>
        <taxon>Bacillati</taxon>
        <taxon>Actinomycetota</taxon>
        <taxon>Actinomycetes</taxon>
        <taxon>Kitasatosporales</taxon>
        <taxon>Streptomycetaceae</taxon>
        <taxon>Streptomyces</taxon>
    </lineage>
</organism>
<dbReference type="GO" id="GO:0046917">
    <property type="term" value="F:triphosphoribosyl-dephospho-CoA synthase activity"/>
    <property type="evidence" value="ECO:0007669"/>
    <property type="project" value="UniProtKB-EC"/>
</dbReference>
<proteinExistence type="predicted"/>
<dbReference type="GO" id="GO:0005524">
    <property type="term" value="F:ATP binding"/>
    <property type="evidence" value="ECO:0007669"/>
    <property type="project" value="UniProtKB-KW"/>
</dbReference>
<keyword evidence="5" id="KW-0067">ATP-binding</keyword>